<evidence type="ECO:0000256" key="3">
    <source>
        <dbReference type="ARBA" id="ARBA00023163"/>
    </source>
</evidence>
<comment type="caution">
    <text evidence="5">The sequence shown here is derived from an EMBL/GenBank/DDBJ whole genome shotgun (WGS) entry which is preliminary data.</text>
</comment>
<dbReference type="PANTHER" id="PTHR43280">
    <property type="entry name" value="ARAC-FAMILY TRANSCRIPTIONAL REGULATOR"/>
    <property type="match status" value="1"/>
</dbReference>
<keyword evidence="3" id="KW-0804">Transcription</keyword>
<keyword evidence="2" id="KW-0238">DNA-binding</keyword>
<dbReference type="GO" id="GO:0043565">
    <property type="term" value="F:sequence-specific DNA binding"/>
    <property type="evidence" value="ECO:0007669"/>
    <property type="project" value="InterPro"/>
</dbReference>
<keyword evidence="6" id="KW-1185">Reference proteome</keyword>
<evidence type="ECO:0000313" key="6">
    <source>
        <dbReference type="Proteomes" id="UP000477849"/>
    </source>
</evidence>
<dbReference type="SMART" id="SM00342">
    <property type="entry name" value="HTH_ARAC"/>
    <property type="match status" value="1"/>
</dbReference>
<name>A0A6M1S4N0_9HYPH</name>
<reference evidence="5 6" key="1">
    <citation type="submission" date="2020-02" db="EMBL/GenBank/DDBJ databases">
        <title>Genome sequence of the type strain CCBAU10050 of Rhizobium daejeonense.</title>
        <authorList>
            <person name="Gao J."/>
            <person name="Sun J."/>
        </authorList>
    </citation>
    <scope>NUCLEOTIDE SEQUENCE [LARGE SCALE GENOMIC DNA]</scope>
    <source>
        <strain evidence="5 6">CCBAU10050</strain>
    </source>
</reference>
<dbReference type="PANTHER" id="PTHR43280:SF31">
    <property type="entry name" value="TRANSCRIPTIONAL REGULATORY PROTEIN"/>
    <property type="match status" value="1"/>
</dbReference>
<evidence type="ECO:0000313" key="5">
    <source>
        <dbReference type="EMBL" id="NGO66005.1"/>
    </source>
</evidence>
<dbReference type="InterPro" id="IPR018060">
    <property type="entry name" value="HTH_AraC"/>
</dbReference>
<sequence length="343" mass="38005">MLTVTTFNAETLHRTERLAAWSSHMAPFRCTVLANARTDDFTARMGAAVTSWGFAIARLEISAQRLLFDTRGLSSGLWLLQVVEGKGTLKTERGSHGLEKGDLLYGKAAREMSLTSLSHLTLNCAYFPRNGSGVRLASVPTALVASPLLVTNGSGDFLSGLMQSAADRIARLTADEIRPLETAITEFLFAAVVTTSTANTVIDGSRTRNALVLRATQLLEAQLCDPDLSPAAAAQQLGISVRYLQKLFEEVGENVNHYIRRRRLERSYVELMDPLYDQQSISEISFRWGFNDSAYFSRSFKDLFGVSPSQHRECGRWRNEDRQASTAAKRLPRRAGNLIFHTP</sequence>
<evidence type="ECO:0000256" key="2">
    <source>
        <dbReference type="ARBA" id="ARBA00023125"/>
    </source>
</evidence>
<organism evidence="5 6">
    <name type="scientific">Rhizobium daejeonense</name>
    <dbReference type="NCBI Taxonomy" id="240521"/>
    <lineage>
        <taxon>Bacteria</taxon>
        <taxon>Pseudomonadati</taxon>
        <taxon>Pseudomonadota</taxon>
        <taxon>Alphaproteobacteria</taxon>
        <taxon>Hyphomicrobiales</taxon>
        <taxon>Rhizobiaceae</taxon>
        <taxon>Rhizobium/Agrobacterium group</taxon>
        <taxon>Rhizobium</taxon>
    </lineage>
</organism>
<dbReference type="RefSeq" id="WP_163897112.1">
    <property type="nucleotide sequence ID" value="NZ_CP048424.1"/>
</dbReference>
<dbReference type="EMBL" id="JAAKZH010000008">
    <property type="protein sequence ID" value="NGO66005.1"/>
    <property type="molecule type" value="Genomic_DNA"/>
</dbReference>
<dbReference type="GO" id="GO:0003700">
    <property type="term" value="F:DNA-binding transcription factor activity"/>
    <property type="evidence" value="ECO:0007669"/>
    <property type="project" value="InterPro"/>
</dbReference>
<dbReference type="PROSITE" id="PS01124">
    <property type="entry name" value="HTH_ARAC_FAMILY_2"/>
    <property type="match status" value="1"/>
</dbReference>
<protein>
    <submittedName>
        <fullName evidence="5">Helix-turn-helix domain-containing protein</fullName>
    </submittedName>
</protein>
<dbReference type="InterPro" id="IPR009057">
    <property type="entry name" value="Homeodomain-like_sf"/>
</dbReference>
<dbReference type="SUPFAM" id="SSF46689">
    <property type="entry name" value="Homeodomain-like"/>
    <property type="match status" value="1"/>
</dbReference>
<dbReference type="Pfam" id="PF12833">
    <property type="entry name" value="HTH_18"/>
    <property type="match status" value="1"/>
</dbReference>
<gene>
    <name evidence="5" type="ORF">G6N76_20295</name>
</gene>
<keyword evidence="1" id="KW-0805">Transcription regulation</keyword>
<dbReference type="PRINTS" id="PR00032">
    <property type="entry name" value="HTHARAC"/>
</dbReference>
<proteinExistence type="predicted"/>
<dbReference type="AlphaFoldDB" id="A0A6M1S4N0"/>
<dbReference type="Gene3D" id="1.10.10.60">
    <property type="entry name" value="Homeodomain-like"/>
    <property type="match status" value="1"/>
</dbReference>
<evidence type="ECO:0000256" key="1">
    <source>
        <dbReference type="ARBA" id="ARBA00023015"/>
    </source>
</evidence>
<dbReference type="Proteomes" id="UP000477849">
    <property type="component" value="Unassembled WGS sequence"/>
</dbReference>
<feature type="domain" description="HTH araC/xylS-type" evidence="4">
    <location>
        <begin position="213"/>
        <end position="314"/>
    </location>
</feature>
<evidence type="ECO:0000259" key="4">
    <source>
        <dbReference type="PROSITE" id="PS01124"/>
    </source>
</evidence>
<accession>A0A6M1S4N0</accession>
<dbReference type="InterPro" id="IPR020449">
    <property type="entry name" value="Tscrpt_reg_AraC-type_HTH"/>
</dbReference>